<proteinExistence type="inferred from homology"/>
<comment type="subcellular location">
    <subcellularLocation>
        <location evidence="1">Cytoplasm</location>
        <location evidence="1">Cytosol</location>
    </subcellularLocation>
</comment>
<comment type="similarity">
    <text evidence="2 5">Belongs to the Rab GDI family.</text>
</comment>
<evidence type="ECO:0000256" key="6">
    <source>
        <dbReference type="SAM" id="MobiDB-lite"/>
    </source>
</evidence>
<dbReference type="Gene3D" id="1.10.405.10">
    <property type="entry name" value="Guanine Nucleotide Dissociation Inhibitor, domain 1"/>
    <property type="match status" value="1"/>
</dbReference>
<accession>A0A9P0Q4V0</accession>
<feature type="region of interest" description="Disordered" evidence="6">
    <location>
        <begin position="510"/>
        <end position="585"/>
    </location>
</feature>
<dbReference type="GO" id="GO:0016192">
    <property type="term" value="P:vesicle-mediated transport"/>
    <property type="evidence" value="ECO:0007669"/>
    <property type="project" value="TreeGrafter"/>
</dbReference>
<sequence>MDQLPTEFDVIIVGTGIVESVVSAAASRVGKRVLHIDRSDYYGGQWASFSLESISKLHEEQIERKNIINSSHIEHSGISEFVELGNKLFDIKNIECTWHVQSKTDTEQSKESTEMNDSDLIQNLVPNEEQHTQETVTWTKEALLKESRKFNIDLVPKLQYARGDFVELLISSNIARYSEFRSVSRVLTWLNEHLEVVPCSRSDVFSNNKVSVIEKRMLMKLLTSLEDVEKDLSGCKDKTYHNYLKEKKLTPNLIHYVLYAISMSDNNTLCEQGIKQTRRFLGSLGRFGKTPFLFSMYGSGEMPQAFCRLSAVFGGIYALGQPMKGLTISENKFKCLLVNDQKLTAEHLVLNLEHAPKQFVDLKKLEYISRCVLITDRSVMSSEKEHLTLLLYPPENDKNSVIMIELGTLTGTCPKDLYLVHMTTRQKTNPKEDFLHIINNIFNINHKDTESEKPKVLWVCYFSLPDFLSSDVKQNVPDNVFLGTGPDIDSDYDFSVKQAKEIFSKMYPEEEFLPRAPDPEEIVIEAEDEEIEDKDMADKQTDQKDEATDGEVKQKAETKDTETKQKAKTQDTETLENVEKKQVDH</sequence>
<protein>
    <recommendedName>
        <fullName evidence="5">Rab proteins geranylgeranyltransferase component A</fullName>
    </recommendedName>
</protein>
<evidence type="ECO:0000313" key="9">
    <source>
        <dbReference type="Proteomes" id="UP001152888"/>
    </source>
</evidence>
<dbReference type="FunFam" id="1.10.405.10:FF:000003">
    <property type="entry name" value="Rab proteins geranylgeranyltransferase component A"/>
    <property type="match status" value="1"/>
</dbReference>
<dbReference type="EMBL" id="CAKOFQ010007682">
    <property type="protein sequence ID" value="CAH2006342.1"/>
    <property type="molecule type" value="Genomic_DNA"/>
</dbReference>
<dbReference type="PRINTS" id="PR00891">
    <property type="entry name" value="RABGDIREP"/>
</dbReference>
<feature type="compositionally biased region" description="Acidic residues" evidence="6">
    <location>
        <begin position="519"/>
        <end position="533"/>
    </location>
</feature>
<evidence type="ECO:0000256" key="1">
    <source>
        <dbReference type="ARBA" id="ARBA00004514"/>
    </source>
</evidence>
<dbReference type="PANTHER" id="PTHR11787">
    <property type="entry name" value="RAB GDP-DISSOCIATION INHIBITOR"/>
    <property type="match status" value="1"/>
</dbReference>
<keyword evidence="4 5" id="KW-0963">Cytoplasm</keyword>
<dbReference type="GO" id="GO:0005829">
    <property type="term" value="C:cytosol"/>
    <property type="evidence" value="ECO:0007669"/>
    <property type="project" value="UniProtKB-SubCell"/>
</dbReference>
<dbReference type="AlphaFoldDB" id="A0A9P0Q4V0"/>
<dbReference type="InterPro" id="IPR036188">
    <property type="entry name" value="FAD/NAD-bd_sf"/>
</dbReference>
<dbReference type="GO" id="GO:0005096">
    <property type="term" value="F:GTPase activator activity"/>
    <property type="evidence" value="ECO:0007669"/>
    <property type="project" value="UniProtKB-UniRule"/>
</dbReference>
<gene>
    <name evidence="8" type="ORF">ACAOBT_LOCUS29040</name>
</gene>
<dbReference type="InterPro" id="IPR001738">
    <property type="entry name" value="Rab_escort"/>
</dbReference>
<keyword evidence="9" id="KW-1185">Reference proteome</keyword>
<evidence type="ECO:0000256" key="3">
    <source>
        <dbReference type="ARBA" id="ARBA00022468"/>
    </source>
</evidence>
<feature type="domain" description="RAE1/2" evidence="7">
    <location>
        <begin position="368"/>
        <end position="487"/>
    </location>
</feature>
<dbReference type="PIRSF" id="PIRSF016550">
    <property type="entry name" value="Rab_ger_ger_transf_A_euk"/>
    <property type="match status" value="1"/>
</dbReference>
<keyword evidence="3 5" id="KW-0343">GTPase activation</keyword>
<dbReference type="Pfam" id="PF00996">
    <property type="entry name" value="GDI"/>
    <property type="match status" value="1"/>
</dbReference>
<evidence type="ECO:0000256" key="5">
    <source>
        <dbReference type="PIRNR" id="PIRNR016550"/>
    </source>
</evidence>
<dbReference type="Gene3D" id="3.30.519.10">
    <property type="entry name" value="Guanine Nucleotide Dissociation Inhibitor, domain 2"/>
    <property type="match status" value="1"/>
</dbReference>
<dbReference type="GO" id="GO:0007264">
    <property type="term" value="P:small GTPase-mediated signal transduction"/>
    <property type="evidence" value="ECO:0007669"/>
    <property type="project" value="UniProtKB-UniRule"/>
</dbReference>
<dbReference type="Proteomes" id="UP001152888">
    <property type="component" value="Unassembled WGS sequence"/>
</dbReference>
<dbReference type="OrthoDB" id="1923006at2759"/>
<dbReference type="SUPFAM" id="SSF51905">
    <property type="entry name" value="FAD/NAD(P)-binding domain"/>
    <property type="match status" value="1"/>
</dbReference>
<dbReference type="GO" id="GO:0005092">
    <property type="term" value="F:GDP-dissociation inhibitor activity"/>
    <property type="evidence" value="ECO:0007669"/>
    <property type="project" value="InterPro"/>
</dbReference>
<dbReference type="Gene3D" id="3.50.50.60">
    <property type="entry name" value="FAD/NAD(P)-binding domain"/>
    <property type="match status" value="1"/>
</dbReference>
<name>A0A9P0Q4V0_ACAOB</name>
<dbReference type="SUPFAM" id="SSF54373">
    <property type="entry name" value="FAD-linked reductases, C-terminal domain"/>
    <property type="match status" value="1"/>
</dbReference>
<reference evidence="8" key="1">
    <citation type="submission" date="2022-03" db="EMBL/GenBank/DDBJ databases">
        <authorList>
            <person name="Sayadi A."/>
        </authorList>
    </citation>
    <scope>NUCLEOTIDE SEQUENCE</scope>
</reference>
<dbReference type="Pfam" id="PF22603">
    <property type="entry name" value="RAE1_2_domI_C"/>
    <property type="match status" value="1"/>
</dbReference>
<dbReference type="GO" id="GO:0005634">
    <property type="term" value="C:nucleus"/>
    <property type="evidence" value="ECO:0007669"/>
    <property type="project" value="TreeGrafter"/>
</dbReference>
<evidence type="ECO:0000259" key="7">
    <source>
        <dbReference type="Pfam" id="PF22603"/>
    </source>
</evidence>
<evidence type="ECO:0000256" key="2">
    <source>
        <dbReference type="ARBA" id="ARBA00005593"/>
    </source>
</evidence>
<dbReference type="PANTHER" id="PTHR11787:SF4">
    <property type="entry name" value="CHM, RAB ESCORT PROTEIN 1"/>
    <property type="match status" value="1"/>
</dbReference>
<feature type="compositionally biased region" description="Basic and acidic residues" evidence="6">
    <location>
        <begin position="534"/>
        <end position="585"/>
    </location>
</feature>
<organism evidence="8 9">
    <name type="scientific">Acanthoscelides obtectus</name>
    <name type="common">Bean weevil</name>
    <name type="synonym">Bruchus obtectus</name>
    <dbReference type="NCBI Taxonomy" id="200917"/>
    <lineage>
        <taxon>Eukaryota</taxon>
        <taxon>Metazoa</taxon>
        <taxon>Ecdysozoa</taxon>
        <taxon>Arthropoda</taxon>
        <taxon>Hexapoda</taxon>
        <taxon>Insecta</taxon>
        <taxon>Pterygota</taxon>
        <taxon>Neoptera</taxon>
        <taxon>Endopterygota</taxon>
        <taxon>Coleoptera</taxon>
        <taxon>Polyphaga</taxon>
        <taxon>Cucujiformia</taxon>
        <taxon>Chrysomeloidea</taxon>
        <taxon>Chrysomelidae</taxon>
        <taxon>Bruchinae</taxon>
        <taxon>Bruchini</taxon>
        <taxon>Acanthoscelides</taxon>
    </lineage>
</organism>
<dbReference type="InterPro" id="IPR018203">
    <property type="entry name" value="GDP_dissociation_inhibitor"/>
</dbReference>
<evidence type="ECO:0000313" key="8">
    <source>
        <dbReference type="EMBL" id="CAH2006342.1"/>
    </source>
</evidence>
<evidence type="ECO:0000256" key="4">
    <source>
        <dbReference type="ARBA" id="ARBA00022490"/>
    </source>
</evidence>
<comment type="function">
    <text evidence="5">Substrate-binding subunit (component A) of the Rab geranylgeranyltransferase (GGTase) complex. Binds unprenylated Rab proteins and presents the substrate peptide to the catalytic component B. The component A is thought to be regenerated by transferring its prenylated Rab back to the donor membrane.</text>
</comment>
<dbReference type="InterPro" id="IPR054420">
    <property type="entry name" value="RAE1_2_domI_C"/>
</dbReference>
<dbReference type="GO" id="GO:0005968">
    <property type="term" value="C:Rab-protein geranylgeranyltransferase complex"/>
    <property type="evidence" value="ECO:0007669"/>
    <property type="project" value="UniProtKB-UniRule"/>
</dbReference>
<dbReference type="GO" id="GO:0006886">
    <property type="term" value="P:intracellular protein transport"/>
    <property type="evidence" value="ECO:0007669"/>
    <property type="project" value="InterPro"/>
</dbReference>
<comment type="caution">
    <text evidence="8">The sequence shown here is derived from an EMBL/GenBank/DDBJ whole genome shotgun (WGS) entry which is preliminary data.</text>
</comment>